<sequence length="197" mass="22617">GYFPPPTIRCEKEVEDDSLRCWCHCPSSFNPFDPVSSHWEDISTLPELFEISCKNHSYRFSLGTRRLIAREVETSKDGKVFEKLHLIGHKSEERVAIFADMREEWFIPLQGCFRRNVTVVTIYSSLGEEALCHSLNEVSFFASLLYMLIVFTATHKQEIESYIVSTEGALSIFLSLLQYEAAKKKHTVKPKVEAESS</sequence>
<protein>
    <recommendedName>
        <fullName evidence="7">AMP-dependent synthetase/ligase domain-containing protein</fullName>
    </recommendedName>
</protein>
<dbReference type="PANTHER" id="PTHR43272:SF83">
    <property type="entry name" value="ACYL-COA SYNTHETASE LONG-CHAIN, ISOFORM J"/>
    <property type="match status" value="1"/>
</dbReference>
<dbReference type="Gene3D" id="3.40.50.980">
    <property type="match status" value="1"/>
</dbReference>
<keyword evidence="6" id="KW-0067">ATP-binding</keyword>
<evidence type="ECO:0000313" key="10">
    <source>
        <dbReference type="Proteomes" id="UP000824890"/>
    </source>
</evidence>
<feature type="non-terminal residue" evidence="8">
    <location>
        <position position="197"/>
    </location>
</feature>
<dbReference type="EMBL" id="JAGKQM010000012">
    <property type="protein sequence ID" value="KAH0897173.1"/>
    <property type="molecule type" value="Genomic_DNA"/>
</dbReference>
<keyword evidence="4" id="KW-0436">Ligase</keyword>
<comment type="cofactor">
    <cofactor evidence="1">
        <name>Mg(2+)</name>
        <dbReference type="ChEBI" id="CHEBI:18420"/>
    </cofactor>
</comment>
<evidence type="ECO:0000256" key="5">
    <source>
        <dbReference type="ARBA" id="ARBA00022741"/>
    </source>
</evidence>
<evidence type="ECO:0000256" key="2">
    <source>
        <dbReference type="ARBA" id="ARBA00004872"/>
    </source>
</evidence>
<comment type="similarity">
    <text evidence="3">Belongs to the ATP-dependent AMP-binding enzyme family.</text>
</comment>
<gene>
    <name evidence="9" type="ORF">HID58_040619</name>
    <name evidence="8" type="ORF">HID58_046741</name>
</gene>
<evidence type="ECO:0000313" key="9">
    <source>
        <dbReference type="EMBL" id="KAH0901116.1"/>
    </source>
</evidence>
<evidence type="ECO:0000256" key="4">
    <source>
        <dbReference type="ARBA" id="ARBA00022598"/>
    </source>
</evidence>
<organism evidence="8 10">
    <name type="scientific">Brassica napus</name>
    <name type="common">Rape</name>
    <dbReference type="NCBI Taxonomy" id="3708"/>
    <lineage>
        <taxon>Eukaryota</taxon>
        <taxon>Viridiplantae</taxon>
        <taxon>Streptophyta</taxon>
        <taxon>Embryophyta</taxon>
        <taxon>Tracheophyta</taxon>
        <taxon>Spermatophyta</taxon>
        <taxon>Magnoliopsida</taxon>
        <taxon>eudicotyledons</taxon>
        <taxon>Gunneridae</taxon>
        <taxon>Pentapetalae</taxon>
        <taxon>rosids</taxon>
        <taxon>malvids</taxon>
        <taxon>Brassicales</taxon>
        <taxon>Brassicaceae</taxon>
        <taxon>Brassiceae</taxon>
        <taxon>Brassica</taxon>
    </lineage>
</organism>
<evidence type="ECO:0000256" key="3">
    <source>
        <dbReference type="ARBA" id="ARBA00006432"/>
    </source>
</evidence>
<dbReference type="Proteomes" id="UP000824890">
    <property type="component" value="Unassembled WGS sequence"/>
</dbReference>
<evidence type="ECO:0000313" key="8">
    <source>
        <dbReference type="EMBL" id="KAH0897173.1"/>
    </source>
</evidence>
<accession>A0ABQ8AYA5</accession>
<evidence type="ECO:0000259" key="7">
    <source>
        <dbReference type="Pfam" id="PF00501"/>
    </source>
</evidence>
<evidence type="ECO:0000256" key="6">
    <source>
        <dbReference type="ARBA" id="ARBA00022840"/>
    </source>
</evidence>
<dbReference type="PANTHER" id="PTHR43272">
    <property type="entry name" value="LONG-CHAIN-FATTY-ACID--COA LIGASE"/>
    <property type="match status" value="1"/>
</dbReference>
<evidence type="ECO:0000256" key="1">
    <source>
        <dbReference type="ARBA" id="ARBA00001946"/>
    </source>
</evidence>
<name>A0ABQ8AYA5_BRANA</name>
<comment type="caution">
    <text evidence="8">The sequence shown here is derived from an EMBL/GenBank/DDBJ whole genome shotgun (WGS) entry which is preliminary data.</text>
</comment>
<feature type="domain" description="AMP-dependent synthetase/ligase" evidence="7">
    <location>
        <begin position="84"/>
        <end position="140"/>
    </location>
</feature>
<keyword evidence="5" id="KW-0547">Nucleotide-binding</keyword>
<feature type="non-terminal residue" evidence="8">
    <location>
        <position position="1"/>
    </location>
</feature>
<proteinExistence type="inferred from homology"/>
<dbReference type="Pfam" id="PF00501">
    <property type="entry name" value="AMP-binding"/>
    <property type="match status" value="1"/>
</dbReference>
<comment type="pathway">
    <text evidence="2">Lipid metabolism; fatty acid metabolism.</text>
</comment>
<dbReference type="InterPro" id="IPR000873">
    <property type="entry name" value="AMP-dep_synth/lig_dom"/>
</dbReference>
<dbReference type="SUPFAM" id="SSF56801">
    <property type="entry name" value="Acetyl-CoA synthetase-like"/>
    <property type="match status" value="1"/>
</dbReference>
<keyword evidence="10" id="KW-1185">Reference proteome</keyword>
<reference evidence="8 10" key="1">
    <citation type="submission" date="2021-05" db="EMBL/GenBank/DDBJ databases">
        <title>Genome Assembly of Synthetic Allotetraploid Brassica napus Reveals Homoeologous Exchanges between Subgenomes.</title>
        <authorList>
            <person name="Davis J.T."/>
        </authorList>
    </citation>
    <scope>NUCLEOTIDE SEQUENCE [LARGE SCALE GENOMIC DNA]</scope>
    <source>
        <strain evidence="10">cv. Da-Ae</strain>
        <tissue evidence="8">Seedling</tissue>
    </source>
</reference>
<dbReference type="EMBL" id="JAGKQM010000011">
    <property type="protein sequence ID" value="KAH0901116.1"/>
    <property type="molecule type" value="Genomic_DNA"/>
</dbReference>